<proteinExistence type="predicted"/>
<feature type="region of interest" description="Disordered" evidence="1">
    <location>
        <begin position="45"/>
        <end position="65"/>
    </location>
</feature>
<dbReference type="GO" id="GO:0004602">
    <property type="term" value="F:glutathione peroxidase activity"/>
    <property type="evidence" value="ECO:0007669"/>
    <property type="project" value="TreeGrafter"/>
</dbReference>
<accession>A0A417Z0Q9</accession>
<organism evidence="2 3">
    <name type="scientific">Dermacoccus abyssi</name>
    <dbReference type="NCBI Taxonomy" id="322596"/>
    <lineage>
        <taxon>Bacteria</taxon>
        <taxon>Bacillati</taxon>
        <taxon>Actinomycetota</taxon>
        <taxon>Actinomycetes</taxon>
        <taxon>Micrococcales</taxon>
        <taxon>Dermacoccaceae</taxon>
        <taxon>Dermacoccus</taxon>
    </lineage>
</organism>
<evidence type="ECO:0000313" key="2">
    <source>
        <dbReference type="EMBL" id="RHW43671.1"/>
    </source>
</evidence>
<dbReference type="GO" id="GO:0006749">
    <property type="term" value="P:glutathione metabolic process"/>
    <property type="evidence" value="ECO:0007669"/>
    <property type="project" value="TreeGrafter"/>
</dbReference>
<gene>
    <name evidence="2" type="ORF">D1832_14280</name>
</gene>
<dbReference type="InterPro" id="IPR036249">
    <property type="entry name" value="Thioredoxin-like_sf"/>
</dbReference>
<dbReference type="Pfam" id="PF22234">
    <property type="entry name" value="Rv2466c-like"/>
    <property type="match status" value="1"/>
</dbReference>
<evidence type="ECO:0000313" key="3">
    <source>
        <dbReference type="Proteomes" id="UP000285376"/>
    </source>
</evidence>
<dbReference type="GO" id="GO:0004364">
    <property type="term" value="F:glutathione transferase activity"/>
    <property type="evidence" value="ECO:0007669"/>
    <property type="project" value="TreeGrafter"/>
</dbReference>
<name>A0A417Z0Q9_9MICO</name>
<reference evidence="2 3" key="1">
    <citation type="submission" date="2018-08" db="EMBL/GenBank/DDBJ databases">
        <title>Whole genome sequence analysis of Dermacoccus abyssi bacteria isolated from Deep Mariana trench Micromonospora spp reveals genes involved in the environmental adaptation and production of secondary metabolites.</title>
        <authorList>
            <person name="Abdel-Mageed W.M."/>
            <person name="Lehri B."/>
            <person name="Nouioui I."/>
            <person name="Goodfellow I."/>
            <person name="Jaspars M."/>
            <person name="Karlyshev A."/>
        </authorList>
    </citation>
    <scope>NUCLEOTIDE SEQUENCE [LARGE SCALE GENOMIC DNA]</scope>
    <source>
        <strain evidence="2 3">MT1.1</strain>
    </source>
</reference>
<dbReference type="Proteomes" id="UP000285376">
    <property type="component" value="Unassembled WGS sequence"/>
</dbReference>
<evidence type="ECO:0000256" key="1">
    <source>
        <dbReference type="SAM" id="MobiDB-lite"/>
    </source>
</evidence>
<dbReference type="AlphaFoldDB" id="A0A417Z0Q9"/>
<dbReference type="SUPFAM" id="SSF52833">
    <property type="entry name" value="Thioredoxin-like"/>
    <property type="match status" value="1"/>
</dbReference>
<sequence length="212" mass="23345">MQRIDFYFDLSCPFCWITSRWLLQVEKQRDLEITWRPFSLAIKNDELDENGPNENPHSEGHRGGHRVHRIIAAAAEQGASTIDLYSAFGREVHTAGREFDDALVTEVLSNAGLPADLAKAAEDTSWDAHLESEMQSALDAVGDDTGVPVIVFADDNGERRGYFGPVLNVMPNEEEGLAIWDGLSKLAPVTSFYELKRTRPGGGPDTASTKGL</sequence>
<protein>
    <submittedName>
        <fullName evidence="2">Disulfide bond formation protein DsbA</fullName>
    </submittedName>
</protein>
<dbReference type="PANTHER" id="PTHR42943:SF2">
    <property type="entry name" value="GLUTATHIONE S-TRANSFERASE KAPPA 1"/>
    <property type="match status" value="1"/>
</dbReference>
<comment type="caution">
    <text evidence="2">The sequence shown here is derived from an EMBL/GenBank/DDBJ whole genome shotgun (WGS) entry which is preliminary data.</text>
</comment>
<dbReference type="PANTHER" id="PTHR42943">
    <property type="entry name" value="GLUTATHIONE S-TRANSFERASE KAPPA"/>
    <property type="match status" value="1"/>
</dbReference>
<dbReference type="EMBL" id="QWLM01000025">
    <property type="protein sequence ID" value="RHW43671.1"/>
    <property type="molecule type" value="Genomic_DNA"/>
</dbReference>
<dbReference type="InterPro" id="IPR053977">
    <property type="entry name" value="Rv2466c-like"/>
</dbReference>
<dbReference type="InterPro" id="IPR051924">
    <property type="entry name" value="GST_Kappa/NadH"/>
</dbReference>
<dbReference type="Gene3D" id="3.40.30.10">
    <property type="entry name" value="Glutaredoxin"/>
    <property type="match status" value="1"/>
</dbReference>
<dbReference type="RefSeq" id="WP_118915026.1">
    <property type="nucleotide sequence ID" value="NZ_CBCRVH010000024.1"/>
</dbReference>